<dbReference type="EMBL" id="KT948962">
    <property type="protein sequence ID" value="ALL34552.1"/>
    <property type="molecule type" value="mRNA"/>
</dbReference>
<evidence type="ECO:0000313" key="1">
    <source>
        <dbReference type="EMBL" id="ALL34552.1"/>
    </source>
</evidence>
<proteinExistence type="evidence at transcript level"/>
<keyword evidence="1" id="KW-0813">Transport</keyword>
<keyword evidence="1" id="KW-0407">Ion channel</keyword>
<reference evidence="1" key="1">
    <citation type="journal article" date="2015" name="Toxicon">
        <title>Multi-copy venom genes hidden in de novo transcriptome assemblies, a cautionary tale with the snakelocks sea anemone Anemonia sulcata (Pennant, 1977).</title>
        <authorList>
            <person name="Macrander J."/>
            <person name="Broe M."/>
            <person name="Daly M."/>
        </authorList>
    </citation>
    <scope>NUCLEOTIDE SEQUENCE</scope>
</reference>
<dbReference type="GO" id="GO:0034220">
    <property type="term" value="P:monoatomic ion transmembrane transport"/>
    <property type="evidence" value="ECO:0007669"/>
    <property type="project" value="UniProtKB-KW"/>
</dbReference>
<organism evidence="1">
    <name type="scientific">Anemonia sulcata</name>
    <name type="common">Mediterranean snakelocks sea anemone</name>
    <dbReference type="NCBI Taxonomy" id="6108"/>
    <lineage>
        <taxon>Eukaryota</taxon>
        <taxon>Metazoa</taxon>
        <taxon>Cnidaria</taxon>
        <taxon>Anthozoa</taxon>
        <taxon>Hexacorallia</taxon>
        <taxon>Actiniaria</taxon>
        <taxon>Actiniidae</taxon>
        <taxon>Anemonia</taxon>
    </lineage>
</organism>
<keyword evidence="1" id="KW-0406">Ion transport</keyword>
<gene>
    <name evidence="1" type="primary">KTx</name>
</gene>
<name>A0A0S1M177_ANESU</name>
<accession>A0A0S1M177</accession>
<dbReference type="AlphaFoldDB" id="A0A0S1M177"/>
<protein>
    <submittedName>
        <fullName evidence="1">Type III potassium channel toxin protein</fullName>
    </submittedName>
</protein>
<sequence length="48" mass="4796">MLVVSAIDQDANEDVNMVKRGAPCLCKSDGPNTGAIACQGQSGCSAVA</sequence>